<protein>
    <recommendedName>
        <fullName evidence="4">Dynamin-type G domain-containing protein</fullName>
    </recommendedName>
</protein>
<feature type="compositionally biased region" description="Polar residues" evidence="3">
    <location>
        <begin position="250"/>
        <end position="262"/>
    </location>
</feature>
<evidence type="ECO:0000256" key="2">
    <source>
        <dbReference type="ARBA" id="ARBA00023134"/>
    </source>
</evidence>
<dbReference type="InterPro" id="IPR022812">
    <property type="entry name" value="Dynamin"/>
</dbReference>
<keyword evidence="6" id="KW-1185">Reference proteome</keyword>
<evidence type="ECO:0000256" key="1">
    <source>
        <dbReference type="ARBA" id="ARBA00022741"/>
    </source>
</evidence>
<dbReference type="PRINTS" id="PR00195">
    <property type="entry name" value="DYNAMIN"/>
</dbReference>
<name>A0A8R7Q2H0_TRIUA</name>
<evidence type="ECO:0000313" key="6">
    <source>
        <dbReference type="Proteomes" id="UP000015106"/>
    </source>
</evidence>
<dbReference type="PROSITE" id="PS51718">
    <property type="entry name" value="G_DYNAMIN_2"/>
    <property type="match status" value="1"/>
</dbReference>
<dbReference type="SUPFAM" id="SSF52540">
    <property type="entry name" value="P-loop containing nucleoside triphosphate hydrolases"/>
    <property type="match status" value="1"/>
</dbReference>
<dbReference type="Pfam" id="PF01031">
    <property type="entry name" value="Dynamin_M"/>
    <property type="match status" value="1"/>
</dbReference>
<dbReference type="InterPro" id="IPR001401">
    <property type="entry name" value="Dynamin_GTPase"/>
</dbReference>
<dbReference type="EnsemblPlants" id="TuG1812G0400000932.01.T01">
    <property type="protein sequence ID" value="TuG1812G0400000932.01.T01.cds293002"/>
    <property type="gene ID" value="TuG1812G0400000932.01"/>
</dbReference>
<dbReference type="GO" id="GO:0005874">
    <property type="term" value="C:microtubule"/>
    <property type="evidence" value="ECO:0007669"/>
    <property type="project" value="TreeGrafter"/>
</dbReference>
<dbReference type="CDD" id="cd08771">
    <property type="entry name" value="DLP_1"/>
    <property type="match status" value="1"/>
</dbReference>
<dbReference type="InterPro" id="IPR000375">
    <property type="entry name" value="Dynamin_stalk"/>
</dbReference>
<dbReference type="InterPro" id="IPR027417">
    <property type="entry name" value="P-loop_NTPase"/>
</dbReference>
<dbReference type="Proteomes" id="UP000015106">
    <property type="component" value="Chromosome 4"/>
</dbReference>
<dbReference type="GO" id="GO:0008017">
    <property type="term" value="F:microtubule binding"/>
    <property type="evidence" value="ECO:0007669"/>
    <property type="project" value="TreeGrafter"/>
</dbReference>
<evidence type="ECO:0000313" key="5">
    <source>
        <dbReference type="EnsemblPlants" id="TuG1812G0400000932.01.T01.cds293002"/>
    </source>
</evidence>
<accession>A0A8R7Q2H0</accession>
<dbReference type="PANTHER" id="PTHR11566">
    <property type="entry name" value="DYNAMIN"/>
    <property type="match status" value="1"/>
</dbReference>
<feature type="region of interest" description="Disordered" evidence="3">
    <location>
        <begin position="230"/>
        <end position="262"/>
    </location>
</feature>
<keyword evidence="2" id="KW-0342">GTP-binding</keyword>
<dbReference type="AlphaFoldDB" id="A0A8R7Q2H0"/>
<dbReference type="GO" id="GO:0005737">
    <property type="term" value="C:cytoplasm"/>
    <property type="evidence" value="ECO:0007669"/>
    <property type="project" value="TreeGrafter"/>
</dbReference>
<keyword evidence="1" id="KW-0547">Nucleotide-binding</keyword>
<dbReference type="Gramene" id="TuG1812G0400000932.01.T01">
    <property type="protein sequence ID" value="TuG1812G0400000932.01.T01.cds293002"/>
    <property type="gene ID" value="TuG1812G0400000932.01"/>
</dbReference>
<proteinExistence type="predicted"/>
<dbReference type="InterPro" id="IPR045063">
    <property type="entry name" value="Dynamin_N"/>
</dbReference>
<dbReference type="Pfam" id="PF00350">
    <property type="entry name" value="Dynamin_N"/>
    <property type="match status" value="1"/>
</dbReference>
<feature type="compositionally biased region" description="Low complexity" evidence="3">
    <location>
        <begin position="230"/>
        <end position="245"/>
    </location>
</feature>
<dbReference type="Gramene" id="TuG1812G0400000935.01.T01">
    <property type="protein sequence ID" value="TuG1812G0400000935.01.T01.cds334563"/>
    <property type="gene ID" value="TuG1812G0400000935.01"/>
</dbReference>
<reference evidence="5" key="3">
    <citation type="submission" date="2022-06" db="UniProtKB">
        <authorList>
            <consortium name="EnsemblPlants"/>
        </authorList>
    </citation>
    <scope>IDENTIFICATION</scope>
</reference>
<dbReference type="PANTHER" id="PTHR11566:SF173">
    <property type="entry name" value="DYNAMIN-RELATED PROTEIN 4C"/>
    <property type="match status" value="1"/>
</dbReference>
<dbReference type="EnsemblPlants" id="TuG1812G0400000935.01.T01">
    <property type="protein sequence ID" value="TuG1812G0400000935.01.T01.cds334563"/>
    <property type="gene ID" value="TuG1812G0400000935.01"/>
</dbReference>
<reference evidence="5" key="2">
    <citation type="submission" date="2018-03" db="EMBL/GenBank/DDBJ databases">
        <title>The Triticum urartu genome reveals the dynamic nature of wheat genome evolution.</title>
        <authorList>
            <person name="Ling H."/>
            <person name="Ma B."/>
            <person name="Shi X."/>
            <person name="Liu H."/>
            <person name="Dong L."/>
            <person name="Sun H."/>
            <person name="Cao Y."/>
            <person name="Gao Q."/>
            <person name="Zheng S."/>
            <person name="Li Y."/>
            <person name="Yu Y."/>
            <person name="Du H."/>
            <person name="Qi M."/>
            <person name="Li Y."/>
            <person name="Yu H."/>
            <person name="Cui Y."/>
            <person name="Wang N."/>
            <person name="Chen C."/>
            <person name="Wu H."/>
            <person name="Zhao Y."/>
            <person name="Zhang J."/>
            <person name="Li Y."/>
            <person name="Zhou W."/>
            <person name="Zhang B."/>
            <person name="Hu W."/>
            <person name="Eijk M."/>
            <person name="Tang J."/>
            <person name="Witsenboer H."/>
            <person name="Zhao S."/>
            <person name="Li Z."/>
            <person name="Zhang A."/>
            <person name="Wang D."/>
            <person name="Liang C."/>
        </authorList>
    </citation>
    <scope>NUCLEOTIDE SEQUENCE [LARGE SCALE GENOMIC DNA]</scope>
    <source>
        <strain evidence="5">cv. G1812</strain>
    </source>
</reference>
<dbReference type="InterPro" id="IPR030381">
    <property type="entry name" value="G_DYNAMIN_dom"/>
</dbReference>
<evidence type="ECO:0000259" key="4">
    <source>
        <dbReference type="PROSITE" id="PS51718"/>
    </source>
</evidence>
<sequence length="276" mass="29764">MRLKGDPSGGDAPGMQLEYGAGRVVSTSEAEVADAIDAATAEIAGSGKGISDRPITLVVRKRGLPDLTLVDLPGITRVPVKGQPDDIYEQVAGIIQEYIAPKESIILNVLSSATVDFPTCESIRMSQQVDRNGDRTLAVVTKSDKAPEGLLDKVTMDDVNIGLGYVCVRNRVGDETHDQARAEEERLFDHHPLLSRIDKSMVGIAVLAQRLMQIQATIIAKCLPDIVSSSSRSPTGSAAAPPSWSRCHRISTTSPTRCEPFSTLSSGRARRWRRCS</sequence>
<dbReference type="SMART" id="SM00053">
    <property type="entry name" value="DYNc"/>
    <property type="match status" value="1"/>
</dbReference>
<dbReference type="GO" id="GO:0003924">
    <property type="term" value="F:GTPase activity"/>
    <property type="evidence" value="ECO:0007669"/>
    <property type="project" value="InterPro"/>
</dbReference>
<reference evidence="6" key="1">
    <citation type="journal article" date="2013" name="Nature">
        <title>Draft genome of the wheat A-genome progenitor Triticum urartu.</title>
        <authorList>
            <person name="Ling H.Q."/>
            <person name="Zhao S."/>
            <person name="Liu D."/>
            <person name="Wang J."/>
            <person name="Sun H."/>
            <person name="Zhang C."/>
            <person name="Fan H."/>
            <person name="Li D."/>
            <person name="Dong L."/>
            <person name="Tao Y."/>
            <person name="Gao C."/>
            <person name="Wu H."/>
            <person name="Li Y."/>
            <person name="Cui Y."/>
            <person name="Guo X."/>
            <person name="Zheng S."/>
            <person name="Wang B."/>
            <person name="Yu K."/>
            <person name="Liang Q."/>
            <person name="Yang W."/>
            <person name="Lou X."/>
            <person name="Chen J."/>
            <person name="Feng M."/>
            <person name="Jian J."/>
            <person name="Zhang X."/>
            <person name="Luo G."/>
            <person name="Jiang Y."/>
            <person name="Liu J."/>
            <person name="Wang Z."/>
            <person name="Sha Y."/>
            <person name="Zhang B."/>
            <person name="Wu H."/>
            <person name="Tang D."/>
            <person name="Shen Q."/>
            <person name="Xue P."/>
            <person name="Zou S."/>
            <person name="Wang X."/>
            <person name="Liu X."/>
            <person name="Wang F."/>
            <person name="Yang Y."/>
            <person name="An X."/>
            <person name="Dong Z."/>
            <person name="Zhang K."/>
            <person name="Zhang X."/>
            <person name="Luo M.C."/>
            <person name="Dvorak J."/>
            <person name="Tong Y."/>
            <person name="Wang J."/>
            <person name="Yang H."/>
            <person name="Li Z."/>
            <person name="Wang D."/>
            <person name="Zhang A."/>
            <person name="Wang J."/>
        </authorList>
    </citation>
    <scope>NUCLEOTIDE SEQUENCE</scope>
    <source>
        <strain evidence="6">cv. G1812</strain>
    </source>
</reference>
<organism evidence="5 6">
    <name type="scientific">Triticum urartu</name>
    <name type="common">Red wild einkorn</name>
    <name type="synonym">Crithodium urartu</name>
    <dbReference type="NCBI Taxonomy" id="4572"/>
    <lineage>
        <taxon>Eukaryota</taxon>
        <taxon>Viridiplantae</taxon>
        <taxon>Streptophyta</taxon>
        <taxon>Embryophyta</taxon>
        <taxon>Tracheophyta</taxon>
        <taxon>Spermatophyta</taxon>
        <taxon>Magnoliopsida</taxon>
        <taxon>Liliopsida</taxon>
        <taxon>Poales</taxon>
        <taxon>Poaceae</taxon>
        <taxon>BOP clade</taxon>
        <taxon>Pooideae</taxon>
        <taxon>Triticodae</taxon>
        <taxon>Triticeae</taxon>
        <taxon>Triticinae</taxon>
        <taxon>Triticum</taxon>
    </lineage>
</organism>
<evidence type="ECO:0000256" key="3">
    <source>
        <dbReference type="SAM" id="MobiDB-lite"/>
    </source>
</evidence>
<dbReference type="GO" id="GO:0005525">
    <property type="term" value="F:GTP binding"/>
    <property type="evidence" value="ECO:0007669"/>
    <property type="project" value="InterPro"/>
</dbReference>
<feature type="domain" description="Dynamin-type G" evidence="4">
    <location>
        <begin position="1"/>
        <end position="224"/>
    </location>
</feature>
<dbReference type="Gene3D" id="3.40.50.300">
    <property type="entry name" value="P-loop containing nucleotide triphosphate hydrolases"/>
    <property type="match status" value="1"/>
</dbReference>
<dbReference type="GO" id="GO:0016020">
    <property type="term" value="C:membrane"/>
    <property type="evidence" value="ECO:0007669"/>
    <property type="project" value="TreeGrafter"/>
</dbReference>